<dbReference type="Proteomes" id="UP000235388">
    <property type="component" value="Unassembled WGS sequence"/>
</dbReference>
<evidence type="ECO:0000313" key="2">
    <source>
        <dbReference type="EMBL" id="PLW24928.1"/>
    </source>
</evidence>
<accession>A0A2N5THR3</accession>
<protein>
    <submittedName>
        <fullName evidence="2">Uncharacterized protein</fullName>
    </submittedName>
</protein>
<sequence>MEGDLAPPTADRDITFQYAAGPGDFFIGEVLCPPFSYHRRSTLRPPVNTHYTHTKRGRICSPSWVAPDLVISPLALSPPAGSPTDITPTAPLTHITPPPPRRAEHNPAPPTVHHNYITTPQLSKQVP</sequence>
<proteinExistence type="predicted"/>
<reference evidence="2 3" key="1">
    <citation type="submission" date="2017-11" db="EMBL/GenBank/DDBJ databases">
        <title>De novo assembly and phasing of dikaryotic genomes from two isolates of Puccinia coronata f. sp. avenae, the causal agent of oat crown rust.</title>
        <authorList>
            <person name="Miller M.E."/>
            <person name="Zhang Y."/>
            <person name="Omidvar V."/>
            <person name="Sperschneider J."/>
            <person name="Schwessinger B."/>
            <person name="Raley C."/>
            <person name="Palmer J.M."/>
            <person name="Garnica D."/>
            <person name="Upadhyaya N."/>
            <person name="Rathjen J."/>
            <person name="Taylor J.M."/>
            <person name="Park R.F."/>
            <person name="Dodds P.N."/>
            <person name="Hirsch C.D."/>
            <person name="Kianian S.F."/>
            <person name="Figueroa M."/>
        </authorList>
    </citation>
    <scope>NUCLEOTIDE SEQUENCE [LARGE SCALE GENOMIC DNA]</scope>
    <source>
        <strain evidence="2">12NC29</strain>
    </source>
</reference>
<dbReference type="AlphaFoldDB" id="A0A2N5THR3"/>
<feature type="compositionally biased region" description="Polar residues" evidence="1">
    <location>
        <begin position="116"/>
        <end position="127"/>
    </location>
</feature>
<comment type="caution">
    <text evidence="2">The sequence shown here is derived from an EMBL/GenBank/DDBJ whole genome shotgun (WGS) entry which is preliminary data.</text>
</comment>
<evidence type="ECO:0000256" key="1">
    <source>
        <dbReference type="SAM" id="MobiDB-lite"/>
    </source>
</evidence>
<evidence type="ECO:0000313" key="3">
    <source>
        <dbReference type="Proteomes" id="UP000235388"/>
    </source>
</evidence>
<name>A0A2N5THR3_9BASI</name>
<feature type="region of interest" description="Disordered" evidence="1">
    <location>
        <begin position="80"/>
        <end position="127"/>
    </location>
</feature>
<organism evidence="2 3">
    <name type="scientific">Puccinia coronata f. sp. avenae</name>
    <dbReference type="NCBI Taxonomy" id="200324"/>
    <lineage>
        <taxon>Eukaryota</taxon>
        <taxon>Fungi</taxon>
        <taxon>Dikarya</taxon>
        <taxon>Basidiomycota</taxon>
        <taxon>Pucciniomycotina</taxon>
        <taxon>Pucciniomycetes</taxon>
        <taxon>Pucciniales</taxon>
        <taxon>Pucciniaceae</taxon>
        <taxon>Puccinia</taxon>
    </lineage>
</organism>
<dbReference type="EMBL" id="PGCJ01000664">
    <property type="protein sequence ID" value="PLW24928.1"/>
    <property type="molecule type" value="Genomic_DNA"/>
</dbReference>
<keyword evidence="3" id="KW-1185">Reference proteome</keyword>
<gene>
    <name evidence="2" type="ORF">PCANC_21629</name>
</gene>